<keyword evidence="2" id="KW-1185">Reference proteome</keyword>
<evidence type="ECO:0000313" key="1">
    <source>
        <dbReference type="EMBL" id="QTD46703.1"/>
    </source>
</evidence>
<evidence type="ECO:0000313" key="2">
    <source>
        <dbReference type="Proteomes" id="UP000663903"/>
    </source>
</evidence>
<dbReference type="KEGG" id="otd:J1M35_07475"/>
<dbReference type="RefSeq" id="WP_208010602.1">
    <property type="nucleotide sequence ID" value="NZ_CP071796.1"/>
</dbReference>
<name>A0A975CHU5_9BURK</name>
<dbReference type="AlphaFoldDB" id="A0A975CHU5"/>
<proteinExistence type="predicted"/>
<accession>A0A975CHU5</accession>
<dbReference type="Proteomes" id="UP000663903">
    <property type="component" value="Chromosome"/>
</dbReference>
<organism evidence="1 2">
    <name type="scientific">Ottowia testudinis</name>
    <dbReference type="NCBI Taxonomy" id="2816950"/>
    <lineage>
        <taxon>Bacteria</taxon>
        <taxon>Pseudomonadati</taxon>
        <taxon>Pseudomonadota</taxon>
        <taxon>Betaproteobacteria</taxon>
        <taxon>Burkholderiales</taxon>
        <taxon>Comamonadaceae</taxon>
        <taxon>Ottowia</taxon>
    </lineage>
</organism>
<protein>
    <submittedName>
        <fullName evidence="1">Uncharacterized protein</fullName>
    </submittedName>
</protein>
<dbReference type="EMBL" id="CP071796">
    <property type="protein sequence ID" value="QTD46703.1"/>
    <property type="molecule type" value="Genomic_DNA"/>
</dbReference>
<reference evidence="1" key="1">
    <citation type="submission" date="2021-03" db="EMBL/GenBank/DDBJ databases">
        <title>Ottowia sp. 27C isolated from the cloaca of a Giant Asian pond turtle (Heosemys grandis).</title>
        <authorList>
            <person name="Spergser J."/>
            <person name="Busse H.-J."/>
        </authorList>
    </citation>
    <scope>NUCLEOTIDE SEQUENCE</scope>
    <source>
        <strain evidence="1">27C</strain>
    </source>
</reference>
<gene>
    <name evidence="1" type="ORF">J1M35_07475</name>
</gene>
<sequence length="135" mass="14798">MKTIAMKSNLDHSLPTRFGAGKLPALNAERVVVIYDARSGEVLHTHLSQYFGKAELPDEKSLVERVEKRWLTQLKAADDQKASGGAEVAKQSLHHKLTVLHDATCLHTPFEIDLPSGRPVAKVIENVQPAANARA</sequence>